<comment type="caution">
    <text evidence="4">The sequence shown here is derived from an EMBL/GenBank/DDBJ whole genome shotgun (WGS) entry which is preliminary data.</text>
</comment>
<evidence type="ECO:0000313" key="5">
    <source>
        <dbReference type="Proteomes" id="UP000246078"/>
    </source>
</evidence>
<feature type="region of interest" description="Disordered" evidence="3">
    <location>
        <begin position="1"/>
        <end position="55"/>
    </location>
</feature>
<accession>A0A2V2URU2</accession>
<reference evidence="4 5" key="1">
    <citation type="journal article" date="2018" name="Microb. Genom.">
        <title>Expanding an expanded genome: long-read sequencing of Trypanosoma cruzi.</title>
        <authorList>
            <person name="Berna L."/>
            <person name="Rodriguez M."/>
            <person name="Chiribao M.L."/>
            <person name="Parodi-Talice A."/>
            <person name="Pita S."/>
            <person name="Rijo G."/>
            <person name="Alvarez-Valin F."/>
            <person name="Robello C."/>
        </authorList>
    </citation>
    <scope>NUCLEOTIDE SEQUENCE [LARGE SCALE GENOMIC DNA]</scope>
    <source>
        <strain evidence="4 5">TCC</strain>
    </source>
</reference>
<dbReference type="NCBIfam" id="NF002208">
    <property type="entry name" value="PRK01099.1-3"/>
    <property type="match status" value="1"/>
</dbReference>
<dbReference type="VEuPathDB" id="TriTrypDB:TcCLB.507159.44"/>
<dbReference type="InterPro" id="IPR006110">
    <property type="entry name" value="Pol_omega/Rpo6/RPB6"/>
</dbReference>
<evidence type="ECO:0000313" key="4">
    <source>
        <dbReference type="EMBL" id="PWU86751.1"/>
    </source>
</evidence>
<dbReference type="VEuPathDB" id="TriTrypDB:C4B63_20g1365c"/>
<dbReference type="GO" id="GO:0003677">
    <property type="term" value="F:DNA binding"/>
    <property type="evidence" value="ECO:0007669"/>
    <property type="project" value="InterPro"/>
</dbReference>
<evidence type="ECO:0000256" key="1">
    <source>
        <dbReference type="ARBA" id="ARBA00022478"/>
    </source>
</evidence>
<dbReference type="GO" id="GO:0003899">
    <property type="term" value="F:DNA-directed RNA polymerase activity"/>
    <property type="evidence" value="ECO:0007669"/>
    <property type="project" value="InterPro"/>
</dbReference>
<protein>
    <submittedName>
        <fullName evidence="4">Putative DNA-directed RNA polymerase subunit</fullName>
    </submittedName>
</protein>
<dbReference type="VEuPathDB" id="TriTrypDB:TcBrA4_0121980"/>
<feature type="compositionally biased region" description="Basic and acidic residues" evidence="3">
    <location>
        <begin position="1"/>
        <end position="11"/>
    </location>
</feature>
<dbReference type="SUPFAM" id="SSF63562">
    <property type="entry name" value="RPB6/omega subunit-like"/>
    <property type="match status" value="1"/>
</dbReference>
<dbReference type="VEuPathDB" id="TriTrypDB:C3747_520g5"/>
<dbReference type="VEuPathDB" id="TriTrypDB:TcCLB.507673.65"/>
<keyword evidence="1 4" id="KW-0240">DNA-directed RNA polymerase</keyword>
<dbReference type="VEuPathDB" id="TriTrypDB:BCY84_03506"/>
<dbReference type="PANTHER" id="PTHR47227">
    <property type="entry name" value="DNA-DIRECTED RNA POLYMERASE SUBUNIT K"/>
    <property type="match status" value="1"/>
</dbReference>
<dbReference type="InterPro" id="IPR006111">
    <property type="entry name" value="Rpo6/Rpb6"/>
</dbReference>
<dbReference type="SMART" id="SM01409">
    <property type="entry name" value="RNA_pol_Rpb6"/>
    <property type="match status" value="1"/>
</dbReference>
<organism evidence="4 5">
    <name type="scientific">Trypanosoma cruzi</name>
    <dbReference type="NCBI Taxonomy" id="5693"/>
    <lineage>
        <taxon>Eukaryota</taxon>
        <taxon>Discoba</taxon>
        <taxon>Euglenozoa</taxon>
        <taxon>Kinetoplastea</taxon>
        <taxon>Metakinetoplastina</taxon>
        <taxon>Trypanosomatida</taxon>
        <taxon>Trypanosomatidae</taxon>
        <taxon>Trypanosoma</taxon>
        <taxon>Schizotrypanum</taxon>
    </lineage>
</organism>
<dbReference type="HAMAP" id="MF_00192">
    <property type="entry name" value="RNApol_arch_Rpo6"/>
    <property type="match status" value="1"/>
</dbReference>
<sequence>MSDRDGDDDRLSLNFGEEQEESTLRSDDEQSEGDGADVVLSGRAASGSAVRRDGKDRVTAPVLTKYERARILGTRALQISMNAPVLVALEGETDPLIIAQKELREGVIPLIVRRVLPDKRMRTGEYANWTSTLTVPLTSDTQTSEGQERAGAGAFPLLSCRAQRYALSCQCFHALMTLPLAELVCISPFSPFPSALRLPEARLRQEASSLKIVKEETCVLSAV</sequence>
<evidence type="ECO:0000256" key="2">
    <source>
        <dbReference type="ARBA" id="ARBA00023163"/>
    </source>
</evidence>
<dbReference type="GO" id="GO:0042797">
    <property type="term" value="P:tRNA transcription by RNA polymerase III"/>
    <property type="evidence" value="ECO:0007669"/>
    <property type="project" value="TreeGrafter"/>
</dbReference>
<dbReference type="GO" id="GO:0005665">
    <property type="term" value="C:RNA polymerase II, core complex"/>
    <property type="evidence" value="ECO:0007669"/>
    <property type="project" value="TreeGrafter"/>
</dbReference>
<dbReference type="GO" id="GO:0005666">
    <property type="term" value="C:RNA polymerase III complex"/>
    <property type="evidence" value="ECO:0007669"/>
    <property type="project" value="TreeGrafter"/>
</dbReference>
<dbReference type="VEuPathDB" id="TriTrypDB:TcG_05505"/>
<dbReference type="GO" id="GO:0006360">
    <property type="term" value="P:transcription by RNA polymerase I"/>
    <property type="evidence" value="ECO:0007669"/>
    <property type="project" value="TreeGrafter"/>
</dbReference>
<proteinExistence type="inferred from homology"/>
<dbReference type="InterPro" id="IPR020708">
    <property type="entry name" value="DNA-dir_RNA_polK_14-18kDa_CS"/>
</dbReference>
<dbReference type="GO" id="GO:0006366">
    <property type="term" value="P:transcription by RNA polymerase II"/>
    <property type="evidence" value="ECO:0007669"/>
    <property type="project" value="TreeGrafter"/>
</dbReference>
<keyword evidence="2" id="KW-0804">Transcription</keyword>
<gene>
    <name evidence="4" type="ORF">C3747_520g5</name>
</gene>
<evidence type="ECO:0000256" key="3">
    <source>
        <dbReference type="SAM" id="MobiDB-lite"/>
    </source>
</evidence>
<dbReference type="EMBL" id="PRFC01000520">
    <property type="protein sequence ID" value="PWU86751.1"/>
    <property type="molecule type" value="Genomic_DNA"/>
</dbReference>
<name>A0A2V2URU2_TRYCR</name>
<dbReference type="Gene3D" id="3.90.940.10">
    <property type="match status" value="1"/>
</dbReference>
<dbReference type="Pfam" id="PF01192">
    <property type="entry name" value="RNA_pol_Rpb6"/>
    <property type="match status" value="1"/>
</dbReference>
<dbReference type="VEuPathDB" id="TriTrypDB:TcCL_NonESM02325"/>
<dbReference type="InterPro" id="IPR036161">
    <property type="entry name" value="RPB6/omega-like_sf"/>
</dbReference>
<dbReference type="AlphaFoldDB" id="A0A2V2URU2"/>
<dbReference type="Proteomes" id="UP000246078">
    <property type="component" value="Unassembled WGS sequence"/>
</dbReference>
<dbReference type="GO" id="GO:0005736">
    <property type="term" value="C:RNA polymerase I complex"/>
    <property type="evidence" value="ECO:0007669"/>
    <property type="project" value="TreeGrafter"/>
</dbReference>
<dbReference type="PROSITE" id="PS01111">
    <property type="entry name" value="RNA_POL_K_14KD"/>
    <property type="match status" value="1"/>
</dbReference>
<dbReference type="PANTHER" id="PTHR47227:SF5">
    <property type="entry name" value="DNA-DIRECTED RNA POLYMERASES I, II, AND III SUBUNIT RPABC2"/>
    <property type="match status" value="1"/>
</dbReference>